<protein>
    <submittedName>
        <fullName evidence="5">SNW domain-containing protein 1</fullName>
    </submittedName>
</protein>
<feature type="coiled-coil region" evidence="2">
    <location>
        <begin position="576"/>
        <end position="611"/>
    </location>
</feature>
<evidence type="ECO:0000256" key="1">
    <source>
        <dbReference type="ARBA" id="ARBA00010197"/>
    </source>
</evidence>
<comment type="similarity">
    <text evidence="1">Belongs to the SNW family.</text>
</comment>
<reference evidence="5" key="1">
    <citation type="journal article" date="2011" name="Genome Biol.">
        <title>The draft genome of the carcinogenic human liver fluke Clonorchis sinensis.</title>
        <authorList>
            <person name="Wang X."/>
            <person name="Chen W."/>
            <person name="Huang Y."/>
            <person name="Sun J."/>
            <person name="Men J."/>
            <person name="Liu H."/>
            <person name="Luo F."/>
            <person name="Guo L."/>
            <person name="Lv X."/>
            <person name="Deng C."/>
            <person name="Zhou C."/>
            <person name="Fan Y."/>
            <person name="Li X."/>
            <person name="Huang L."/>
            <person name="Hu Y."/>
            <person name="Liang C."/>
            <person name="Hu X."/>
            <person name="Xu J."/>
            <person name="Yu X."/>
        </authorList>
    </citation>
    <scope>NUCLEOTIDE SEQUENCE [LARGE SCALE GENOMIC DNA]</scope>
    <source>
        <strain evidence="5">Henan</strain>
    </source>
</reference>
<evidence type="ECO:0000313" key="6">
    <source>
        <dbReference type="Proteomes" id="UP000008909"/>
    </source>
</evidence>
<dbReference type="GO" id="GO:0000398">
    <property type="term" value="P:mRNA splicing, via spliceosome"/>
    <property type="evidence" value="ECO:0007669"/>
    <property type="project" value="InterPro"/>
</dbReference>
<dbReference type="Pfam" id="PF02731">
    <property type="entry name" value="SKIP_SNW"/>
    <property type="match status" value="1"/>
</dbReference>
<feature type="region of interest" description="Disordered" evidence="3">
    <location>
        <begin position="487"/>
        <end position="508"/>
    </location>
</feature>
<dbReference type="InterPro" id="IPR004015">
    <property type="entry name" value="SKI-int_prot_SKIP_SNW-dom"/>
</dbReference>
<proteinExistence type="inferred from homology"/>
<evidence type="ECO:0000313" key="5">
    <source>
        <dbReference type="EMBL" id="GAA41229.2"/>
    </source>
</evidence>
<dbReference type="EMBL" id="DF144460">
    <property type="protein sequence ID" value="GAA41229.2"/>
    <property type="molecule type" value="Genomic_DNA"/>
</dbReference>
<dbReference type="PANTHER" id="PTHR12096">
    <property type="entry name" value="NUCLEAR PROTEIN SKIP-RELATED"/>
    <property type="match status" value="1"/>
</dbReference>
<sequence length="1033" mass="117112">MGTGCPGMYAFVEGKQLAPMCKLFDLIKEMMKERYPVKTVMDKLAAQLRATRVVFGCDIKLCYFPIRDYHEACVSRITPMFFGHRLCEKPAGIPPNGPLGQCRAMFFVYDNMNIRIPARCEFLRRTDPRFVSHLTARCLHTTRKWAVRAQSGMVYFGNVTNRMPVGALRTRCTNSTHWSPAYKWCPCMPSGSCGKLRCIRRTTLTEGKSWWVMATCASYPIRKEGADVDLDRSTESQYNISRKPLCPCFRDVNGPVNTLHEEGRAVPGRTYVLITTTNITHLFMSSNLDLFPVHKKHDADAIAPLPLSLGSRALVAKSTIPPYGHRKNWVPRTPEDFSDGGAFPEIHIPQFPLEMGQQKTSSNALVLKTDQDGRIRYDELVRQGHSKDRIIYSKFTDLLPKTIDDNDEDLRKPSQDVIEETTEKTRKALESLVEQKVAAAAPVRRAEKTAPAEYIRYTPTQQGLAFNSGAKQRLVRMVEMQKDPMEPPRFKINQKIPRGPPSPPPPLMHSPARKVTVKEQQDWKIPPCISNWKNPRGYTIPLDKRVAADGRGLQTVHINENFAKLAEALYTADRKAREAVEMRAQIERKVAQKQKERKEEQLQRIAHHAREFRAGLRRPGLQPDEEMDADLGLDDREELRRDRARERVRERNLARSNIETKARAQKDKERDISEQIALGLPNPRVNADGEAQFDQRLFNQSRGLDSGFSGGADDLYNVYDKPWLGDSELASHIYRPRQKDSDAYGTDLDALQKTRRFVPDREFAGADHGRRLDGPVQFERDEEDPFNLSKFLSEAKKAQKRPGENISADLGELTTDFDPLTDANQLTFSLNCKITNDLIPHRPLRVATRLITLPGEYSPETTTQSGVSRAKFTYLRIPIPGNHDNIGALGPKQQGAQRSVIVFWDITSAVCWGSGTTKAAFANRVAYHVDLFVKGEVYIDAVRSPLSRVATHSVADSDRYLEHTVSGAHKLKQSSSICSFPDSHSLRHMEIHQFRVFSVLGIPNALGVQDKRICIRWSLLSVRDYRLLQNDDN</sequence>
<feature type="domain" description="SKI-interacting protein SKIP SNW" evidence="4">
    <location>
        <begin position="453"/>
        <end position="612"/>
    </location>
</feature>
<gene>
    <name evidence="5" type="ORF">CLF_111875</name>
</gene>
<dbReference type="Proteomes" id="UP000008909">
    <property type="component" value="Unassembled WGS sequence"/>
</dbReference>
<name>H2KVC4_CLOSI</name>
<accession>H2KVC4</accession>
<evidence type="ECO:0000259" key="4">
    <source>
        <dbReference type="Pfam" id="PF02731"/>
    </source>
</evidence>
<feature type="compositionally biased region" description="Pro residues" evidence="3">
    <location>
        <begin position="498"/>
        <end position="508"/>
    </location>
</feature>
<evidence type="ECO:0000256" key="3">
    <source>
        <dbReference type="SAM" id="MobiDB-lite"/>
    </source>
</evidence>
<dbReference type="AlphaFoldDB" id="H2KVC4"/>
<organism evidence="5 6">
    <name type="scientific">Clonorchis sinensis</name>
    <name type="common">Chinese liver fluke</name>
    <dbReference type="NCBI Taxonomy" id="79923"/>
    <lineage>
        <taxon>Eukaryota</taxon>
        <taxon>Metazoa</taxon>
        <taxon>Spiralia</taxon>
        <taxon>Lophotrochozoa</taxon>
        <taxon>Platyhelminthes</taxon>
        <taxon>Trematoda</taxon>
        <taxon>Digenea</taxon>
        <taxon>Opisthorchiida</taxon>
        <taxon>Opisthorchiata</taxon>
        <taxon>Opisthorchiidae</taxon>
        <taxon>Clonorchis</taxon>
    </lineage>
</organism>
<dbReference type="GO" id="GO:0005681">
    <property type="term" value="C:spliceosomal complex"/>
    <property type="evidence" value="ECO:0007669"/>
    <property type="project" value="InterPro"/>
</dbReference>
<evidence type="ECO:0000256" key="2">
    <source>
        <dbReference type="SAM" id="Coils"/>
    </source>
</evidence>
<keyword evidence="6" id="KW-1185">Reference proteome</keyword>
<keyword evidence="2" id="KW-0175">Coiled coil</keyword>
<dbReference type="InterPro" id="IPR017862">
    <property type="entry name" value="SKI-int_prot_SKIP"/>
</dbReference>